<dbReference type="GO" id="GO:0004316">
    <property type="term" value="F:3-oxoacyl-[acyl-carrier-protein] reductase (NADPH) activity"/>
    <property type="evidence" value="ECO:0007669"/>
    <property type="project" value="UniProtKB-EC"/>
</dbReference>
<reference evidence="3 4" key="1">
    <citation type="submission" date="2022-11" db="EMBL/GenBank/DDBJ databases">
        <title>Minimal conservation of predation-associated metabolite biosynthetic gene clusters underscores biosynthetic potential of Myxococcota including descriptions for ten novel species: Archangium lansinium sp. nov., Myxococcus landrumus sp. nov., Nannocystis bai.</title>
        <authorList>
            <person name="Ahearne A."/>
            <person name="Stevens C."/>
            <person name="Dowd S."/>
        </authorList>
    </citation>
    <scope>NUCLEOTIDE SEQUENCE [LARGE SCALE GENOMIC DNA]</scope>
    <source>
        <strain evidence="3 4">BB15-2</strain>
    </source>
</reference>
<evidence type="ECO:0000313" key="3">
    <source>
        <dbReference type="EMBL" id="MDC0722708.1"/>
    </source>
</evidence>
<dbReference type="InterPro" id="IPR050259">
    <property type="entry name" value="SDR"/>
</dbReference>
<dbReference type="PRINTS" id="PR00080">
    <property type="entry name" value="SDRFAMILY"/>
</dbReference>
<evidence type="ECO:0000313" key="4">
    <source>
        <dbReference type="Proteomes" id="UP001221686"/>
    </source>
</evidence>
<dbReference type="EMBL" id="JAQNDL010000004">
    <property type="protein sequence ID" value="MDC0722708.1"/>
    <property type="molecule type" value="Genomic_DNA"/>
</dbReference>
<dbReference type="Proteomes" id="UP001221686">
    <property type="component" value="Unassembled WGS sequence"/>
</dbReference>
<feature type="domain" description="Ketoreductase" evidence="2">
    <location>
        <begin position="3"/>
        <end position="193"/>
    </location>
</feature>
<dbReference type="InterPro" id="IPR057326">
    <property type="entry name" value="KR_dom"/>
</dbReference>
<keyword evidence="3" id="KW-0560">Oxidoreductase</keyword>
<dbReference type="Pfam" id="PF13561">
    <property type="entry name" value="adh_short_C2"/>
    <property type="match status" value="1"/>
</dbReference>
<name>A0ABT5EA23_9BACT</name>
<dbReference type="InterPro" id="IPR036291">
    <property type="entry name" value="NAD(P)-bd_dom_sf"/>
</dbReference>
<keyword evidence="4" id="KW-1185">Reference proteome</keyword>
<proteinExistence type="inferred from homology"/>
<dbReference type="Gene3D" id="3.40.50.720">
    <property type="entry name" value="NAD(P)-binding Rossmann-like Domain"/>
    <property type="match status" value="1"/>
</dbReference>
<dbReference type="InterPro" id="IPR002347">
    <property type="entry name" value="SDR_fam"/>
</dbReference>
<dbReference type="PANTHER" id="PTHR42879">
    <property type="entry name" value="3-OXOACYL-(ACYL-CARRIER-PROTEIN) REDUCTASE"/>
    <property type="match status" value="1"/>
</dbReference>
<dbReference type="PANTHER" id="PTHR42879:SF2">
    <property type="entry name" value="3-OXOACYL-[ACYL-CARRIER-PROTEIN] REDUCTASE FABG"/>
    <property type="match status" value="1"/>
</dbReference>
<dbReference type="RefSeq" id="WP_272091248.1">
    <property type="nucleotide sequence ID" value="NZ_JAQNDL010000004.1"/>
</dbReference>
<evidence type="ECO:0000256" key="1">
    <source>
        <dbReference type="ARBA" id="ARBA00006484"/>
    </source>
</evidence>
<sequence>MKPRALVTGASRGIGAAIAEALAAAGHPIVLNYRSDDAAAEAVAARIRAAGGEAVLSRFDVGDDAAADAAMAAILADPRPLGVVVNNAGIARDAPFPALERADWEAVLRTSLGGFYNVTRPVIMPMVRRKWGRIITMSSVSAQLGNRGQVAYAAAKAGVIGATKSLALELARKGVTVNAVAPGLVDTDMIKDVPLEHVMPRIPAQRLGTAPEVAAVVAFLASDAAAYITGQVIGINGGMV</sequence>
<dbReference type="EC" id="1.1.1.100" evidence="3"/>
<dbReference type="SMART" id="SM00822">
    <property type="entry name" value="PKS_KR"/>
    <property type="match status" value="1"/>
</dbReference>
<gene>
    <name evidence="3" type="primary">fabG</name>
    <name evidence="3" type="ORF">POL25_37815</name>
</gene>
<accession>A0ABT5EA23</accession>
<comment type="similarity">
    <text evidence="1">Belongs to the short-chain dehydrogenases/reductases (SDR) family.</text>
</comment>
<evidence type="ECO:0000259" key="2">
    <source>
        <dbReference type="SMART" id="SM00822"/>
    </source>
</evidence>
<dbReference type="NCBIfam" id="NF009466">
    <property type="entry name" value="PRK12826.1-2"/>
    <property type="match status" value="1"/>
</dbReference>
<dbReference type="NCBIfam" id="NF004200">
    <property type="entry name" value="PRK05653.1-5"/>
    <property type="match status" value="1"/>
</dbReference>
<organism evidence="3 4">
    <name type="scientific">Nannocystis bainbridge</name>
    <dbReference type="NCBI Taxonomy" id="2995303"/>
    <lineage>
        <taxon>Bacteria</taxon>
        <taxon>Pseudomonadati</taxon>
        <taxon>Myxococcota</taxon>
        <taxon>Polyangia</taxon>
        <taxon>Nannocystales</taxon>
        <taxon>Nannocystaceae</taxon>
        <taxon>Nannocystis</taxon>
    </lineage>
</organism>
<protein>
    <submittedName>
        <fullName evidence="3">3-oxoacyl-ACP reductase FabG</fullName>
        <ecNumber evidence="3">1.1.1.100</ecNumber>
    </submittedName>
</protein>
<dbReference type="PRINTS" id="PR00081">
    <property type="entry name" value="GDHRDH"/>
</dbReference>
<comment type="caution">
    <text evidence="3">The sequence shown here is derived from an EMBL/GenBank/DDBJ whole genome shotgun (WGS) entry which is preliminary data.</text>
</comment>
<dbReference type="SUPFAM" id="SSF51735">
    <property type="entry name" value="NAD(P)-binding Rossmann-fold domains"/>
    <property type="match status" value="1"/>
</dbReference>